<dbReference type="EMBL" id="CP016757">
    <property type="protein sequence ID" value="ANZ45249.1"/>
    <property type="molecule type" value="Genomic_DNA"/>
</dbReference>
<evidence type="ECO:0000313" key="4">
    <source>
        <dbReference type="EMBL" id="ANZ45249.1"/>
    </source>
</evidence>
<organism evidence="4 5">
    <name type="scientific">Cloacibacillus porcorum</name>
    <dbReference type="NCBI Taxonomy" id="1197717"/>
    <lineage>
        <taxon>Bacteria</taxon>
        <taxon>Thermotogati</taxon>
        <taxon>Synergistota</taxon>
        <taxon>Synergistia</taxon>
        <taxon>Synergistales</taxon>
        <taxon>Synergistaceae</taxon>
        <taxon>Cloacibacillus</taxon>
    </lineage>
</organism>
<dbReference type="InterPro" id="IPR004629">
    <property type="entry name" value="WecG_TagA_CpsF"/>
</dbReference>
<feature type="transmembrane region" description="Helical" evidence="3">
    <location>
        <begin position="6"/>
        <end position="24"/>
    </location>
</feature>
<sequence length="583" mass="64857">MFNSSYGTTVIMVAMVALICISIQKFFKKYLESDQYYYLKDITLVGAWALCGIWMPDGPLRITVAAGVASACIGFCQRATKGKNLRFLYFLVGLVFSLFGPRIAFIEFANGEYYYLSYFASVAISTLWVGIFPIFFQEIDEIPGLCGLLLTVSWTMISVVILSSSQSLHDASQICMIGLVLLLVFWSRHIYAYRRLTEPLTGLWGTLFAGLSILGVSKGITFYTLALLPLGFFALPITETSMGVISAALSPRPTGNLILYRKLITRGHTHPVAIYLVVTVCAVLGCLVSAIQLGMPDFLYLLAAVGGVSGVIWVVYTFKYKRAKMNGECRKPGLWGVTVDNISLNYALTKVQHWIKTERTPHIIVTPDALAALRSRTDENYRRIVRGAGLVLPDGAGLIGALKLIGTPIQERIPGVEFTEHLCRRAAYEGWRVWMLGGAPGVAETAAERLAEKFPGLTVSGTCDGFFKPEDTDEICAAIRRAETDILFVGLGVPKQEYWLEEYLGKTGAVVGMGIGGSMDVISGRLTRAPKIWQKVGMEWLYRVIQEPWRWRRLTKLPLFVWYLVLTYLHIDSYKNDDIKVDK</sequence>
<dbReference type="OrthoDB" id="9771846at2"/>
<proteinExistence type="predicted"/>
<keyword evidence="3" id="KW-1133">Transmembrane helix</keyword>
<dbReference type="STRING" id="1197717.BED41_09310"/>
<feature type="transmembrane region" description="Helical" evidence="3">
    <location>
        <begin position="298"/>
        <end position="318"/>
    </location>
</feature>
<dbReference type="KEGG" id="cpor:BED41_09310"/>
<dbReference type="NCBIfam" id="TIGR00696">
    <property type="entry name" value="wecG_tagA_cpsF"/>
    <property type="match status" value="1"/>
</dbReference>
<feature type="transmembrane region" description="Helical" evidence="3">
    <location>
        <begin position="115"/>
        <end position="135"/>
    </location>
</feature>
<feature type="transmembrane region" description="Helical" evidence="3">
    <location>
        <begin position="142"/>
        <end position="165"/>
    </location>
</feature>
<evidence type="ECO:0000256" key="2">
    <source>
        <dbReference type="ARBA" id="ARBA00022679"/>
    </source>
</evidence>
<dbReference type="PANTHER" id="PTHR34136:SF1">
    <property type="entry name" value="UDP-N-ACETYL-D-MANNOSAMINURONIC ACID TRANSFERASE"/>
    <property type="match status" value="1"/>
</dbReference>
<dbReference type="AlphaFoldDB" id="A0A1B2I5K0"/>
<feature type="transmembrane region" description="Helical" evidence="3">
    <location>
        <begin position="171"/>
        <end position="191"/>
    </location>
</feature>
<keyword evidence="5" id="KW-1185">Reference proteome</keyword>
<keyword evidence="3" id="KW-0472">Membrane</keyword>
<evidence type="ECO:0000256" key="3">
    <source>
        <dbReference type="SAM" id="Phobius"/>
    </source>
</evidence>
<dbReference type="RefSeq" id="WP_066745178.1">
    <property type="nucleotide sequence ID" value="NZ_CP016757.1"/>
</dbReference>
<dbReference type="CDD" id="cd06533">
    <property type="entry name" value="Glyco_transf_WecG_TagA"/>
    <property type="match status" value="1"/>
</dbReference>
<keyword evidence="2 4" id="KW-0808">Transferase</keyword>
<feature type="transmembrane region" description="Helical" evidence="3">
    <location>
        <begin position="272"/>
        <end position="292"/>
    </location>
</feature>
<dbReference type="GO" id="GO:0016758">
    <property type="term" value="F:hexosyltransferase activity"/>
    <property type="evidence" value="ECO:0007669"/>
    <property type="project" value="TreeGrafter"/>
</dbReference>
<evidence type="ECO:0000313" key="5">
    <source>
        <dbReference type="Proteomes" id="UP000093044"/>
    </source>
</evidence>
<feature type="transmembrane region" description="Helical" evidence="3">
    <location>
        <begin position="203"/>
        <end position="226"/>
    </location>
</feature>
<dbReference type="GeneID" id="83058044"/>
<reference evidence="4" key="1">
    <citation type="submission" date="2016-08" db="EMBL/GenBank/DDBJ databases">
        <title>Complete genome of Cloacibacillus porcorum.</title>
        <authorList>
            <person name="Looft T."/>
            <person name="Bayles D.O."/>
            <person name="Alt D.P."/>
        </authorList>
    </citation>
    <scope>NUCLEOTIDE SEQUENCE [LARGE SCALE GENOMIC DNA]</scope>
    <source>
        <strain evidence="4">CL-84</strain>
    </source>
</reference>
<gene>
    <name evidence="4" type="ORF">BED41_09310</name>
</gene>
<feature type="transmembrane region" description="Helical" evidence="3">
    <location>
        <begin position="232"/>
        <end position="251"/>
    </location>
</feature>
<keyword evidence="1" id="KW-0328">Glycosyltransferase</keyword>
<dbReference type="PANTHER" id="PTHR34136">
    <property type="match status" value="1"/>
</dbReference>
<accession>A0A1B2I5K0</accession>
<name>A0A1B2I5K0_9BACT</name>
<evidence type="ECO:0000256" key="1">
    <source>
        <dbReference type="ARBA" id="ARBA00022676"/>
    </source>
</evidence>
<dbReference type="Proteomes" id="UP000093044">
    <property type="component" value="Chromosome"/>
</dbReference>
<protein>
    <submittedName>
        <fullName evidence="4">Glycosyl transferase</fullName>
    </submittedName>
</protein>
<dbReference type="Pfam" id="PF03808">
    <property type="entry name" value="Glyco_tran_WecG"/>
    <property type="match status" value="1"/>
</dbReference>
<keyword evidence="3" id="KW-0812">Transmembrane</keyword>
<feature type="transmembrane region" description="Helical" evidence="3">
    <location>
        <begin position="87"/>
        <end position="109"/>
    </location>
</feature>